<dbReference type="Proteomes" id="UP001232001">
    <property type="component" value="Chromosome"/>
</dbReference>
<dbReference type="PROSITE" id="PS01124">
    <property type="entry name" value="HTH_ARAC_FAMILY_2"/>
    <property type="match status" value="1"/>
</dbReference>
<dbReference type="InterPro" id="IPR009057">
    <property type="entry name" value="Homeodomain-like_sf"/>
</dbReference>
<dbReference type="PRINTS" id="PR00032">
    <property type="entry name" value="HTHARAC"/>
</dbReference>
<evidence type="ECO:0000259" key="4">
    <source>
        <dbReference type="PROSITE" id="PS01124"/>
    </source>
</evidence>
<proteinExistence type="predicted"/>
<evidence type="ECO:0000313" key="6">
    <source>
        <dbReference type="Proteomes" id="UP001232001"/>
    </source>
</evidence>
<dbReference type="Pfam" id="PF12833">
    <property type="entry name" value="HTH_18"/>
    <property type="match status" value="1"/>
</dbReference>
<dbReference type="RefSeq" id="WP_279651256.1">
    <property type="nucleotide sequence ID" value="NZ_CP122539.1"/>
</dbReference>
<evidence type="ECO:0000256" key="1">
    <source>
        <dbReference type="ARBA" id="ARBA00023015"/>
    </source>
</evidence>
<sequence length="338" mass="38335">MKTITINTESIGKTFSQLHKQLSASYEKCFKEHCLTFNNTLGRGEVRGILLQNNISYLEFNVQFEEDVALIVNGIVSKTVNIAYCSGGSVSHQFSSTSKEVTLEPFKTAIVSNVNSQSNTIYFKKDTPTTITLISAYKLDEGYANTTVQKQLFNTFINNKKENTVFLTSNNLEVAEKIAQLSSYNEKGIVRSLLVEGMVHIILALQIQHYRRDVMNLNTNKGSLTSSEMEEIKELSMFIKNYPEEANTIEDLCRKTGLTASKLQEGFKLMHNTTVNDFIRDERIRKSEKLIKNSDLNISQIVYSIGFSSRSYFCKIFKQKYNCTPTQYKLKTKLAATA</sequence>
<keyword evidence="6" id="KW-1185">Reference proteome</keyword>
<evidence type="ECO:0000313" key="5">
    <source>
        <dbReference type="EMBL" id="WGH75371.1"/>
    </source>
</evidence>
<evidence type="ECO:0000256" key="3">
    <source>
        <dbReference type="ARBA" id="ARBA00023163"/>
    </source>
</evidence>
<evidence type="ECO:0000256" key="2">
    <source>
        <dbReference type="ARBA" id="ARBA00023125"/>
    </source>
</evidence>
<dbReference type="SMART" id="SM00342">
    <property type="entry name" value="HTH_ARAC"/>
    <property type="match status" value="1"/>
</dbReference>
<dbReference type="InterPro" id="IPR053142">
    <property type="entry name" value="PchR_regulatory_protein"/>
</dbReference>
<dbReference type="EMBL" id="CP122539">
    <property type="protein sequence ID" value="WGH75371.1"/>
    <property type="molecule type" value="Genomic_DNA"/>
</dbReference>
<keyword evidence="2" id="KW-0238">DNA-binding</keyword>
<dbReference type="PANTHER" id="PTHR47893:SF1">
    <property type="entry name" value="REGULATORY PROTEIN PCHR"/>
    <property type="match status" value="1"/>
</dbReference>
<accession>A0ABY8L1P6</accession>
<feature type="domain" description="HTH araC/xylS-type" evidence="4">
    <location>
        <begin position="233"/>
        <end position="331"/>
    </location>
</feature>
<dbReference type="SUPFAM" id="SSF46689">
    <property type="entry name" value="Homeodomain-like"/>
    <property type="match status" value="1"/>
</dbReference>
<gene>
    <name evidence="5" type="ORF">P8625_15055</name>
</gene>
<protein>
    <submittedName>
        <fullName evidence="5">Helix-turn-helix transcriptional regulator</fullName>
    </submittedName>
</protein>
<dbReference type="Gene3D" id="1.10.10.60">
    <property type="entry name" value="Homeodomain-like"/>
    <property type="match status" value="1"/>
</dbReference>
<reference evidence="5 6" key="1">
    <citation type="submission" date="2023-04" db="EMBL/GenBank/DDBJ databases">
        <title>Tenacibaculum tangerinum sp. nov., isolated from sea tidal flat of South Korea.</title>
        <authorList>
            <person name="Lee S.H."/>
            <person name="Kim J.-J."/>
        </authorList>
    </citation>
    <scope>NUCLEOTIDE SEQUENCE [LARGE SCALE GENOMIC DNA]</scope>
    <source>
        <strain evidence="5 6">GRR-S3-23</strain>
    </source>
</reference>
<dbReference type="PANTHER" id="PTHR47893">
    <property type="entry name" value="REGULATORY PROTEIN PCHR"/>
    <property type="match status" value="1"/>
</dbReference>
<dbReference type="InterPro" id="IPR018060">
    <property type="entry name" value="HTH_AraC"/>
</dbReference>
<name>A0ABY8L1P6_9FLAO</name>
<dbReference type="InterPro" id="IPR020449">
    <property type="entry name" value="Tscrpt_reg_AraC-type_HTH"/>
</dbReference>
<keyword evidence="3" id="KW-0804">Transcription</keyword>
<organism evidence="5 6">
    <name type="scientific">Tenacibaculum tangerinum</name>
    <dbReference type="NCBI Taxonomy" id="3038772"/>
    <lineage>
        <taxon>Bacteria</taxon>
        <taxon>Pseudomonadati</taxon>
        <taxon>Bacteroidota</taxon>
        <taxon>Flavobacteriia</taxon>
        <taxon>Flavobacteriales</taxon>
        <taxon>Flavobacteriaceae</taxon>
        <taxon>Tenacibaculum</taxon>
    </lineage>
</organism>
<keyword evidence="1" id="KW-0805">Transcription regulation</keyword>